<evidence type="ECO:0000313" key="1">
    <source>
        <dbReference type="EMBL" id="OAE40672.1"/>
    </source>
</evidence>
<name>A0A176X3L5_AGRTU</name>
<evidence type="ECO:0000313" key="2">
    <source>
        <dbReference type="Proteomes" id="UP000077098"/>
    </source>
</evidence>
<protein>
    <submittedName>
        <fullName evidence="1">Uncharacterized protein</fullName>
    </submittedName>
</protein>
<reference evidence="1 2" key="1">
    <citation type="submission" date="2016-05" db="EMBL/GenBank/DDBJ databases">
        <authorList>
            <person name="Lavstsen T."/>
            <person name="Jespersen J.S."/>
        </authorList>
    </citation>
    <scope>NUCLEOTIDE SEQUENCE [LARGE SCALE GENOMIC DNA]</scope>
    <source>
        <strain evidence="1 2">KCJ1736</strain>
    </source>
</reference>
<dbReference type="Proteomes" id="UP000077098">
    <property type="component" value="Unassembled WGS sequence"/>
</dbReference>
<comment type="caution">
    <text evidence="1">The sequence shown here is derived from an EMBL/GenBank/DDBJ whole genome shotgun (WGS) entry which is preliminary data.</text>
</comment>
<organism evidence="1 2">
    <name type="scientific">Agrobacterium tumefaciens</name>
    <dbReference type="NCBI Taxonomy" id="358"/>
    <lineage>
        <taxon>Bacteria</taxon>
        <taxon>Pseudomonadati</taxon>
        <taxon>Pseudomonadota</taxon>
        <taxon>Alphaproteobacteria</taxon>
        <taxon>Hyphomicrobiales</taxon>
        <taxon>Rhizobiaceae</taxon>
        <taxon>Rhizobium/Agrobacterium group</taxon>
        <taxon>Agrobacterium</taxon>
        <taxon>Agrobacterium tumefaciens complex</taxon>
    </lineage>
</organism>
<proteinExistence type="predicted"/>
<dbReference type="EMBL" id="LXPS01000036">
    <property type="protein sequence ID" value="OAE40672.1"/>
    <property type="molecule type" value="Genomic_DNA"/>
</dbReference>
<gene>
    <name evidence="1" type="ORF">A7J57_10460</name>
</gene>
<dbReference type="AlphaFoldDB" id="A0A176X3L5"/>
<accession>A0A176X3L5</accession>
<sequence length="871" mass="92084">MAKSPVEFLRDYVTNGVPSSGAYNPPKRDLREYLLWLEGQTGGGGGGGGADYSDDIAALDSRMTTVEQEVAERMTTVEQEVAERMTTVEQEVAERTASASHRPGDAPTLFSGDVAGSADQQAAQALGTVVVTASGATLSLPGGAQLWTRQDTDVEQGVLATAEWRIVRLVNSSDPLSDAVDLGITWLDKNKNRLGADHRVRRVAIQTFDGVVSHRISVSKGHEDADLVAPDGAVYARPYVRTYGDPSSRTGVITLALSRGGGTPGPAGSDGAPPSYEISDDGYMIRWSQPDGSVGPWLDIGSAAAEARAEADRAEVARSGAESARDQAAGFVNDIVSEKEVPITGTRNGMESLQFPPGMNSLETRGFAIVGDGGRAHYKRVSLEPSGGLKVRSADRFLPNGSADPVNGGWWELDEPEIWSAMAGVPQDGVSPAGDAMVAARDYCVLQNKKLRLEPVVFNMGSSLLDTAGLTVEATYRGYRNSNGTILRGTGTVLRQGNASAVNTHHSVHNIRVETTGSGPAVDWTYLLFASASGIDVFAPNGIGIDVGSLTSAGSLWPKMKSVNVWEATGAGVRLRGQDWINELSWEDSWFSQSDPNGHAVEIKTSGGLGAVANTFKRCEFKGKGSGILLGDGGGGVRSLLLEQPYFECEGPAIRSVNSTNHVHIIGGALGSRKNTVRPTEACIHHEGTGSLRVNWQSPFIYLPQASDTDGVRLFSKNGAGPLYPSVSGVPRADAVPTGWRFEYEFTPTVPTSGFSLGNGALTAFANVSGRRVKISFRLVVGSTTVLGTGLFIIQVPFSRAQDVDSYGIGNLLTPGAGNRLLQVASGSGGQIYFRRIDISTGYYTDVNANLVPLSPVVEGMVINGSIEYAI</sequence>